<gene>
    <name evidence="1" type="ORF">MBOU_47100</name>
</gene>
<comment type="caution">
    <text evidence="1">The sequence shown here is derived from an EMBL/GenBank/DDBJ whole genome shotgun (WGS) entry which is preliminary data.</text>
</comment>
<dbReference type="AlphaFoldDB" id="A0A7I9YVM8"/>
<name>A0A7I9YVM8_MYCBU</name>
<dbReference type="RefSeq" id="WP_163717284.1">
    <property type="nucleotide sequence ID" value="NZ_BLKZ01000001.1"/>
</dbReference>
<sequence length="103" mass="10856">MLAQTNTVGFIHLGAQWLAQDVEVFTRNGAALRSPGGHTYVVGGGYVDGLADTIVATSQPYGWRDAPTVREAIDERHNTFAAVAERSFVVGVEAVVGAVTVTP</sequence>
<protein>
    <submittedName>
        <fullName evidence="1">Uncharacterized protein</fullName>
    </submittedName>
</protein>
<dbReference type="EMBL" id="BLKZ01000001">
    <property type="protein sequence ID" value="GFG92668.1"/>
    <property type="molecule type" value="Genomic_DNA"/>
</dbReference>
<accession>A0A7I9YVM8</accession>
<evidence type="ECO:0000313" key="2">
    <source>
        <dbReference type="Proteomes" id="UP000465360"/>
    </source>
</evidence>
<keyword evidence="2" id="KW-1185">Reference proteome</keyword>
<dbReference type="Proteomes" id="UP000465360">
    <property type="component" value="Unassembled WGS sequence"/>
</dbReference>
<reference evidence="1 2" key="1">
    <citation type="journal article" date="2019" name="Emerg. Microbes Infect.">
        <title>Comprehensive subspecies identification of 175 nontuberculous mycobacteria species based on 7547 genomic profiles.</title>
        <authorList>
            <person name="Matsumoto Y."/>
            <person name="Kinjo T."/>
            <person name="Motooka D."/>
            <person name="Nabeya D."/>
            <person name="Jung N."/>
            <person name="Uechi K."/>
            <person name="Horii T."/>
            <person name="Iida T."/>
            <person name="Fujita J."/>
            <person name="Nakamura S."/>
        </authorList>
    </citation>
    <scope>NUCLEOTIDE SEQUENCE [LARGE SCALE GENOMIC DNA]</scope>
    <source>
        <strain evidence="1 2">JCM 30725</strain>
    </source>
</reference>
<organism evidence="1 2">
    <name type="scientific">Mycobacterium bourgelatii</name>
    <dbReference type="NCBI Taxonomy" id="1273442"/>
    <lineage>
        <taxon>Bacteria</taxon>
        <taxon>Bacillati</taxon>
        <taxon>Actinomycetota</taxon>
        <taxon>Actinomycetes</taxon>
        <taxon>Mycobacteriales</taxon>
        <taxon>Mycobacteriaceae</taxon>
        <taxon>Mycobacterium</taxon>
    </lineage>
</organism>
<proteinExistence type="predicted"/>
<evidence type="ECO:0000313" key="1">
    <source>
        <dbReference type="EMBL" id="GFG92668.1"/>
    </source>
</evidence>